<accession>A0A7G1HWV2</accession>
<dbReference type="PROSITE" id="PS51257">
    <property type="entry name" value="PROKAR_LIPOPROTEIN"/>
    <property type="match status" value="1"/>
</dbReference>
<name>A0A7G1HWV2_9BACT</name>
<dbReference type="AlphaFoldDB" id="A0A7G1HWV2"/>
<proteinExistence type="predicted"/>
<evidence type="ECO:0008006" key="3">
    <source>
        <dbReference type="Google" id="ProtNLM"/>
    </source>
</evidence>
<dbReference type="KEGG" id="copr:Cop2CBH44_25290"/>
<organism evidence="1 2">
    <name type="scientific">Coprobacter secundus subsp. similis</name>
    <dbReference type="NCBI Taxonomy" id="2751153"/>
    <lineage>
        <taxon>Bacteria</taxon>
        <taxon>Pseudomonadati</taxon>
        <taxon>Bacteroidota</taxon>
        <taxon>Bacteroidia</taxon>
        <taxon>Bacteroidales</taxon>
        <taxon>Barnesiellaceae</taxon>
        <taxon>Coprobacter</taxon>
    </lineage>
</organism>
<keyword evidence="2" id="KW-1185">Reference proteome</keyword>
<protein>
    <recommendedName>
        <fullName evidence="3">DUF4861 domain-containing protein</fullName>
    </recommendedName>
</protein>
<evidence type="ECO:0000313" key="2">
    <source>
        <dbReference type="Proteomes" id="UP000594042"/>
    </source>
</evidence>
<sequence length="422" mass="47976">MKKVLWCIPFLFVLSACGSSEVKQIVLENTDGRAHVDEALLFTREQLQAEEMLLSPVVRDEKGELVACQADDMDGDGKWDEFAFVYSLEPGQKAVLSLEWVEPEDYPQFASRTNIRYGKMYAPGDIRELKTDVHGKYNLARDEGYPYQMDGIAWENDKMGFRHYFDGRNCRDVFGKRVSDMVLDTVGIRPEGIPGDTYHVLAGWGRDIMSAANSFGLGGLALQTQDSLVRLGVTIDKTVDNVDSTRYALIAEGPVRSVFDLDFYGWEVPGGKIDVKETVTIWAGKFGYENKVRTSALPDSTYLVTGIVSNFNDMPYEKKQFGDYTAMMTHDKQTYNKEWYMGMALIIPNNNLAETFDAPKDSADIIKTWCARLKPDMDSLYHFNAYAAWELTDSKFSDREYFFSLIGDYADKMNRPYKVILK</sequence>
<gene>
    <name evidence="1" type="ORF">Cop2CBH44_25290</name>
</gene>
<dbReference type="EMBL" id="AP023322">
    <property type="protein sequence ID" value="BCI64176.1"/>
    <property type="molecule type" value="Genomic_DNA"/>
</dbReference>
<evidence type="ECO:0000313" key="1">
    <source>
        <dbReference type="EMBL" id="BCI64176.1"/>
    </source>
</evidence>
<reference evidence="2" key="1">
    <citation type="submission" date="2020-07" db="EMBL/GenBank/DDBJ databases">
        <title>Complete genome sequencing of Coprobacter sp. strain 2CBH44.</title>
        <authorList>
            <person name="Sakamoto M."/>
            <person name="Murakami T."/>
            <person name="Mori H."/>
        </authorList>
    </citation>
    <scope>NUCLEOTIDE SEQUENCE [LARGE SCALE GENOMIC DNA]</scope>
    <source>
        <strain evidence="2">2CBH44</strain>
    </source>
</reference>
<dbReference type="InterPro" id="IPR032342">
    <property type="entry name" value="DUF4861"/>
</dbReference>
<dbReference type="Proteomes" id="UP000594042">
    <property type="component" value="Chromosome"/>
</dbReference>
<dbReference type="RefSeq" id="WP_200754941.1">
    <property type="nucleotide sequence ID" value="NZ_AP023322.1"/>
</dbReference>
<dbReference type="Pfam" id="PF16153">
    <property type="entry name" value="DUF4861"/>
    <property type="match status" value="1"/>
</dbReference>